<accession>A0ABS4U7K7</accession>
<dbReference type="InterPro" id="IPR036514">
    <property type="entry name" value="SGNH_hydro_sf"/>
</dbReference>
<protein>
    <submittedName>
        <fullName evidence="3">Lysophospholipase L1-like esterase</fullName>
    </submittedName>
</protein>
<organism evidence="3 4">
    <name type="scientific">Corynebacterium freneyi</name>
    <dbReference type="NCBI Taxonomy" id="134034"/>
    <lineage>
        <taxon>Bacteria</taxon>
        <taxon>Bacillati</taxon>
        <taxon>Actinomycetota</taxon>
        <taxon>Actinomycetes</taxon>
        <taxon>Mycobacteriales</taxon>
        <taxon>Corynebacteriaceae</taxon>
        <taxon>Corynebacterium</taxon>
    </lineage>
</organism>
<gene>
    <name evidence="3" type="ORF">JOF33_001345</name>
</gene>
<comment type="caution">
    <text evidence="3">The sequence shown here is derived from an EMBL/GenBank/DDBJ whole genome shotgun (WGS) entry which is preliminary data.</text>
</comment>
<dbReference type="Gene3D" id="3.40.50.1110">
    <property type="entry name" value="SGNH hydrolase"/>
    <property type="match status" value="1"/>
</dbReference>
<sequence>MTKRSVCKRALSVVGVAGLVVASAFVAPHAMASPAGNYVAFGDSYPADAGQMSPVEVGAGGCAQSVRNISRLVANQVDLELRDYTCNGTVVFTPTPKYLNNQVDAAVRSGALDSGTKLVTLLAGANDAFQASWTPTAFQDEMFHTAMVMAVEKVQQAAPNAKIMIVGYPEFTSRDGSHYGCPVNVFGFAPQVSMPMVNAAENAVQNRQVRAAAETGVMFLNMKDRSNVEAGMCAPDGERNVSAVIDSDVYQYNMGNHLTFKGSGVFADAIAEAYRG</sequence>
<feature type="signal peptide" evidence="1">
    <location>
        <begin position="1"/>
        <end position="32"/>
    </location>
</feature>
<dbReference type="RefSeq" id="WP_209653077.1">
    <property type="nucleotide sequence ID" value="NZ_CP047357.1"/>
</dbReference>
<evidence type="ECO:0000313" key="3">
    <source>
        <dbReference type="EMBL" id="MBP2332646.1"/>
    </source>
</evidence>
<dbReference type="Pfam" id="PF13472">
    <property type="entry name" value="Lipase_GDSL_2"/>
    <property type="match status" value="1"/>
</dbReference>
<evidence type="ECO:0000256" key="1">
    <source>
        <dbReference type="SAM" id="SignalP"/>
    </source>
</evidence>
<dbReference type="EMBL" id="JAGINY010000001">
    <property type="protein sequence ID" value="MBP2332646.1"/>
    <property type="molecule type" value="Genomic_DNA"/>
</dbReference>
<feature type="chain" id="PRO_5046346817" evidence="1">
    <location>
        <begin position="33"/>
        <end position="276"/>
    </location>
</feature>
<reference evidence="3 4" key="1">
    <citation type="submission" date="2021-03" db="EMBL/GenBank/DDBJ databases">
        <title>Sequencing the genomes of 1000 actinobacteria strains.</title>
        <authorList>
            <person name="Klenk H.-P."/>
        </authorList>
    </citation>
    <scope>NUCLEOTIDE SEQUENCE [LARGE SCALE GENOMIC DNA]</scope>
    <source>
        <strain evidence="3 4">DSM 44506</strain>
    </source>
</reference>
<feature type="domain" description="SGNH hydrolase-type esterase" evidence="2">
    <location>
        <begin position="40"/>
        <end position="258"/>
    </location>
</feature>
<name>A0ABS4U7K7_9CORY</name>
<dbReference type="InterPro" id="IPR013830">
    <property type="entry name" value="SGNH_hydro"/>
</dbReference>
<keyword evidence="4" id="KW-1185">Reference proteome</keyword>
<evidence type="ECO:0000259" key="2">
    <source>
        <dbReference type="Pfam" id="PF13472"/>
    </source>
</evidence>
<dbReference type="SUPFAM" id="SSF52266">
    <property type="entry name" value="SGNH hydrolase"/>
    <property type="match status" value="1"/>
</dbReference>
<evidence type="ECO:0000313" key="4">
    <source>
        <dbReference type="Proteomes" id="UP001519305"/>
    </source>
</evidence>
<keyword evidence="1" id="KW-0732">Signal</keyword>
<dbReference type="Proteomes" id="UP001519305">
    <property type="component" value="Unassembled WGS sequence"/>
</dbReference>
<proteinExistence type="predicted"/>